<evidence type="ECO:0000313" key="3">
    <source>
        <dbReference type="EMBL" id="MFC4291749.1"/>
    </source>
</evidence>
<dbReference type="GO" id="GO:0016491">
    <property type="term" value="F:oxidoreductase activity"/>
    <property type="evidence" value="ECO:0007669"/>
    <property type="project" value="UniProtKB-KW"/>
</dbReference>
<protein>
    <submittedName>
        <fullName evidence="3">NAD(P)/FAD-dependent oxidoreductase</fullName>
        <ecNumber evidence="3">1.-.-.-</ecNumber>
    </submittedName>
</protein>
<dbReference type="InterPro" id="IPR036188">
    <property type="entry name" value="FAD/NAD-bd_sf"/>
</dbReference>
<dbReference type="EC" id="1.-.-.-" evidence="3"/>
<comment type="caution">
    <text evidence="3">The sequence shown here is derived from an EMBL/GenBank/DDBJ whole genome shotgun (WGS) entry which is preliminary data.</text>
</comment>
<keyword evidence="4" id="KW-1185">Reference proteome</keyword>
<evidence type="ECO:0000259" key="2">
    <source>
        <dbReference type="Pfam" id="PF01266"/>
    </source>
</evidence>
<dbReference type="SUPFAM" id="SSF51905">
    <property type="entry name" value="FAD/NAD(P)-binding domain"/>
    <property type="match status" value="1"/>
</dbReference>
<dbReference type="InterPro" id="IPR006076">
    <property type="entry name" value="FAD-dep_OxRdtase"/>
</dbReference>
<accession>A0ABV8RGE9</accession>
<dbReference type="RefSeq" id="WP_381421876.1">
    <property type="nucleotide sequence ID" value="NZ_JBHSDH010000013.1"/>
</dbReference>
<dbReference type="EMBL" id="JBHSDH010000013">
    <property type="protein sequence ID" value="MFC4291749.1"/>
    <property type="molecule type" value="Genomic_DNA"/>
</dbReference>
<dbReference type="PANTHER" id="PTHR13847">
    <property type="entry name" value="SARCOSINE DEHYDROGENASE-RELATED"/>
    <property type="match status" value="1"/>
</dbReference>
<dbReference type="Proteomes" id="UP001595887">
    <property type="component" value="Unassembled WGS sequence"/>
</dbReference>
<organism evidence="3 4">
    <name type="scientific">Sphingorhabdus arenilitoris</name>
    <dbReference type="NCBI Taxonomy" id="1490041"/>
    <lineage>
        <taxon>Bacteria</taxon>
        <taxon>Pseudomonadati</taxon>
        <taxon>Pseudomonadota</taxon>
        <taxon>Alphaproteobacteria</taxon>
        <taxon>Sphingomonadales</taxon>
        <taxon>Sphingomonadaceae</taxon>
        <taxon>Sphingorhabdus</taxon>
    </lineage>
</organism>
<feature type="domain" description="FAD dependent oxidoreductase" evidence="2">
    <location>
        <begin position="5"/>
        <end position="347"/>
    </location>
</feature>
<dbReference type="PANTHER" id="PTHR13847:SF287">
    <property type="entry name" value="FAD-DEPENDENT OXIDOREDUCTASE DOMAIN-CONTAINING PROTEIN 1"/>
    <property type="match status" value="1"/>
</dbReference>
<dbReference type="Gene3D" id="3.50.50.60">
    <property type="entry name" value="FAD/NAD(P)-binding domain"/>
    <property type="match status" value="1"/>
</dbReference>
<sequence length="369" mass="39142">MTDFDVAIIGSGIAGASLASQLAGAARLLLLEAESQPGYHATGRSAAFWTESYGGPMVQPLTSASGPFLSAPPPDISDQPFMHPRGALHIGREADRTLASKLLADFAPSGVSITPVSAAEIARRVGHIQSDWTIGLWEPDCCDIDVGGLHSAYLRAAKRKGAKLACNAALRRAEFGNGRWALETAAGNFTAKAIVNAAGAWADQVAERCDIRPIGITAYRRTVLQLQTDPGFAANLPLVIALDGSFYFKPEAGGRIWLSPHDETPSPPCDAAPEEMDIAIAMDRFQQVTNCAQIKLERKWAGLRSFARDRLPVIGADPECSAFFWLAGQGGFGIQTAPATAQLAASLLSGNITAPAHVDPAHYAPDRFR</sequence>
<name>A0ABV8RGE9_9SPHN</name>
<keyword evidence="1 3" id="KW-0560">Oxidoreductase</keyword>
<reference evidence="4" key="1">
    <citation type="journal article" date="2019" name="Int. J. Syst. Evol. Microbiol.">
        <title>The Global Catalogue of Microorganisms (GCM) 10K type strain sequencing project: providing services to taxonomists for standard genome sequencing and annotation.</title>
        <authorList>
            <consortium name="The Broad Institute Genomics Platform"/>
            <consortium name="The Broad Institute Genome Sequencing Center for Infectious Disease"/>
            <person name="Wu L."/>
            <person name="Ma J."/>
        </authorList>
    </citation>
    <scope>NUCLEOTIDE SEQUENCE [LARGE SCALE GENOMIC DNA]</scope>
    <source>
        <strain evidence="4">CECT 8531</strain>
    </source>
</reference>
<evidence type="ECO:0000256" key="1">
    <source>
        <dbReference type="ARBA" id="ARBA00023002"/>
    </source>
</evidence>
<evidence type="ECO:0000313" key="4">
    <source>
        <dbReference type="Proteomes" id="UP001595887"/>
    </source>
</evidence>
<proteinExistence type="predicted"/>
<gene>
    <name evidence="3" type="ORF">ACFOWX_04885</name>
</gene>
<dbReference type="Pfam" id="PF01266">
    <property type="entry name" value="DAO"/>
    <property type="match status" value="1"/>
</dbReference>
<dbReference type="Gene3D" id="3.30.9.10">
    <property type="entry name" value="D-Amino Acid Oxidase, subunit A, domain 2"/>
    <property type="match status" value="1"/>
</dbReference>